<dbReference type="PANTHER" id="PTHR43283:SF7">
    <property type="entry name" value="BETA-LACTAMASE-RELATED DOMAIN-CONTAINING PROTEIN"/>
    <property type="match status" value="1"/>
</dbReference>
<comment type="caution">
    <text evidence="2">The sequence shown here is derived from an EMBL/GenBank/DDBJ whole genome shotgun (WGS) entry which is preliminary data.</text>
</comment>
<name>X0XQS0_9ZZZZ</name>
<accession>X0XQS0</accession>
<evidence type="ECO:0000313" key="2">
    <source>
        <dbReference type="EMBL" id="GAG45605.1"/>
    </source>
</evidence>
<feature type="domain" description="Beta-lactamase-related" evidence="1">
    <location>
        <begin position="1"/>
        <end position="226"/>
    </location>
</feature>
<dbReference type="PANTHER" id="PTHR43283">
    <property type="entry name" value="BETA-LACTAMASE-RELATED"/>
    <property type="match status" value="1"/>
</dbReference>
<evidence type="ECO:0000259" key="1">
    <source>
        <dbReference type="Pfam" id="PF00144"/>
    </source>
</evidence>
<dbReference type="InterPro" id="IPR001466">
    <property type="entry name" value="Beta-lactam-related"/>
</dbReference>
<dbReference type="Pfam" id="PF00144">
    <property type="entry name" value="Beta-lactamase"/>
    <property type="match status" value="1"/>
</dbReference>
<gene>
    <name evidence="2" type="ORF">S01H1_78419</name>
</gene>
<organism evidence="2">
    <name type="scientific">marine sediment metagenome</name>
    <dbReference type="NCBI Taxonomy" id="412755"/>
    <lineage>
        <taxon>unclassified sequences</taxon>
        <taxon>metagenomes</taxon>
        <taxon>ecological metagenomes</taxon>
    </lineage>
</organism>
<dbReference type="SUPFAM" id="SSF56601">
    <property type="entry name" value="beta-lactamase/transpeptidase-like"/>
    <property type="match status" value="1"/>
</dbReference>
<proteinExistence type="predicted"/>
<dbReference type="InterPro" id="IPR050789">
    <property type="entry name" value="Diverse_Enzym_Activities"/>
</dbReference>
<feature type="non-terminal residue" evidence="2">
    <location>
        <position position="230"/>
    </location>
</feature>
<reference evidence="2" key="1">
    <citation type="journal article" date="2014" name="Front. Microbiol.">
        <title>High frequency of phylogenetically diverse reductive dehalogenase-homologous genes in deep subseafloor sedimentary metagenomes.</title>
        <authorList>
            <person name="Kawai M."/>
            <person name="Futagami T."/>
            <person name="Toyoda A."/>
            <person name="Takaki Y."/>
            <person name="Nishi S."/>
            <person name="Hori S."/>
            <person name="Arai W."/>
            <person name="Tsubouchi T."/>
            <person name="Morono Y."/>
            <person name="Uchiyama I."/>
            <person name="Ito T."/>
            <person name="Fujiyama A."/>
            <person name="Inagaki F."/>
            <person name="Takami H."/>
        </authorList>
    </citation>
    <scope>NUCLEOTIDE SEQUENCE</scope>
    <source>
        <strain evidence="2">Expedition CK06-06</strain>
    </source>
</reference>
<dbReference type="Gene3D" id="3.40.710.10">
    <property type="entry name" value="DD-peptidase/beta-lactamase superfamily"/>
    <property type="match status" value="1"/>
</dbReference>
<sequence length="230" mass="25452">FSATKSFTGTAWGLLLHDSREGRLPGGQSVGLDSPAYSFIPEGYPLTDPRKERITIRHLLTLTSGIPGEASGVYGTPTATEHGPFEHALGFCPNRIGKWVDKLVAEPGTHWEYSDPAMSHLALAFANIMGQEMSDCLQERVFEPIGIENLSWDVHGGSGFMGPHSNAHTGIHVSARELARFGYLMLHNGVWNGRQLVPEWWIKLASQSSQEMCPTYGHTWWVNAKGRKWP</sequence>
<dbReference type="AlphaFoldDB" id="X0XQS0"/>
<feature type="non-terminal residue" evidence="2">
    <location>
        <position position="1"/>
    </location>
</feature>
<dbReference type="EMBL" id="BARS01052777">
    <property type="protein sequence ID" value="GAG45605.1"/>
    <property type="molecule type" value="Genomic_DNA"/>
</dbReference>
<dbReference type="InterPro" id="IPR012338">
    <property type="entry name" value="Beta-lactam/transpept-like"/>
</dbReference>
<protein>
    <recommendedName>
        <fullName evidence="1">Beta-lactamase-related domain-containing protein</fullName>
    </recommendedName>
</protein>